<feature type="non-terminal residue" evidence="1">
    <location>
        <position position="1"/>
    </location>
</feature>
<gene>
    <name evidence="1" type="ORF">KUCAC02_006690</name>
</gene>
<protein>
    <submittedName>
        <fullName evidence="1">Uncharacterized protein</fullName>
    </submittedName>
</protein>
<name>A0ACB9VST4_CHAAC</name>
<dbReference type="Proteomes" id="UP001057452">
    <property type="component" value="Chromosome 23"/>
</dbReference>
<feature type="non-terminal residue" evidence="1">
    <location>
        <position position="62"/>
    </location>
</feature>
<sequence length="62" mass="6385">MTKGTWADCDARLLGPAQHCFLVLSAGGNDGVQARTSTPTGSTGDPSLPTHVSYTFSSETAN</sequence>
<organism evidence="1 2">
    <name type="scientific">Chaenocephalus aceratus</name>
    <name type="common">Blackfin icefish</name>
    <name type="synonym">Chaenichthys aceratus</name>
    <dbReference type="NCBI Taxonomy" id="36190"/>
    <lineage>
        <taxon>Eukaryota</taxon>
        <taxon>Metazoa</taxon>
        <taxon>Chordata</taxon>
        <taxon>Craniata</taxon>
        <taxon>Vertebrata</taxon>
        <taxon>Euteleostomi</taxon>
        <taxon>Actinopterygii</taxon>
        <taxon>Neopterygii</taxon>
        <taxon>Teleostei</taxon>
        <taxon>Neoteleostei</taxon>
        <taxon>Acanthomorphata</taxon>
        <taxon>Eupercaria</taxon>
        <taxon>Perciformes</taxon>
        <taxon>Notothenioidei</taxon>
        <taxon>Channichthyidae</taxon>
        <taxon>Chaenocephalus</taxon>
    </lineage>
</organism>
<reference evidence="1" key="1">
    <citation type="submission" date="2022-05" db="EMBL/GenBank/DDBJ databases">
        <title>Chromosome-level genome of Chaenocephalus aceratus.</title>
        <authorList>
            <person name="Park H."/>
        </authorList>
    </citation>
    <scope>NUCLEOTIDE SEQUENCE</scope>
    <source>
        <strain evidence="1">KU_202001</strain>
    </source>
</reference>
<proteinExistence type="predicted"/>
<comment type="caution">
    <text evidence="1">The sequence shown here is derived from an EMBL/GenBank/DDBJ whole genome shotgun (WGS) entry which is preliminary data.</text>
</comment>
<dbReference type="EMBL" id="CM043807">
    <property type="protein sequence ID" value="KAI4803134.1"/>
    <property type="molecule type" value="Genomic_DNA"/>
</dbReference>
<accession>A0ACB9VST4</accession>
<evidence type="ECO:0000313" key="1">
    <source>
        <dbReference type="EMBL" id="KAI4803134.1"/>
    </source>
</evidence>
<evidence type="ECO:0000313" key="2">
    <source>
        <dbReference type="Proteomes" id="UP001057452"/>
    </source>
</evidence>
<keyword evidence="2" id="KW-1185">Reference proteome</keyword>